<evidence type="ECO:0000313" key="7">
    <source>
        <dbReference type="Proteomes" id="UP000664761"/>
    </source>
</evidence>
<dbReference type="RefSeq" id="WP_207047480.1">
    <property type="nucleotide sequence ID" value="NZ_JAFLNC010000005.1"/>
</dbReference>
<comment type="caution">
    <text evidence="6">The sequence shown here is derived from an EMBL/GenBank/DDBJ whole genome shotgun (WGS) entry which is preliminary data.</text>
</comment>
<proteinExistence type="inferred from homology"/>
<dbReference type="Pfam" id="PF00160">
    <property type="entry name" value="Pro_isomerase"/>
    <property type="match status" value="1"/>
</dbReference>
<accession>A0ABS3F991</accession>
<feature type="domain" description="PPIase cyclophilin-type" evidence="5">
    <location>
        <begin position="29"/>
        <end position="168"/>
    </location>
</feature>
<dbReference type="SUPFAM" id="SSF50891">
    <property type="entry name" value="Cyclophilin-like"/>
    <property type="match status" value="1"/>
</dbReference>
<dbReference type="Proteomes" id="UP000664761">
    <property type="component" value="Unassembled WGS sequence"/>
</dbReference>
<sequence>MLAGLLALSVTPAQAADPENTLYLDLEYGRVVIAMRPDLAPNHVARIKELTREGFYDGLKFHRVIEDFMAQTGDPKGDGTGGSGRKLRSEFSNAPHVRGVVSMARASSPHSADSQFFIVTADSHFLDRKYTVWGEVVEGMEFVDLIKKGVGRSGMVPGEPDIIVKMQVAADAKD</sequence>
<dbReference type="EC" id="5.2.1.8" evidence="4"/>
<keyword evidence="3 4" id="KW-0413">Isomerase</keyword>
<keyword evidence="7" id="KW-1185">Reference proteome</keyword>
<gene>
    <name evidence="6" type="ORF">J0X12_14800</name>
</gene>
<dbReference type="PRINTS" id="PR00153">
    <property type="entry name" value="CSAPPISMRASE"/>
</dbReference>
<dbReference type="PANTHER" id="PTHR45625:SF4">
    <property type="entry name" value="PEPTIDYLPROLYL ISOMERASE DOMAIN AND WD REPEAT-CONTAINING PROTEIN 1"/>
    <property type="match status" value="1"/>
</dbReference>
<dbReference type="InterPro" id="IPR020892">
    <property type="entry name" value="Cyclophilin-type_PPIase_CS"/>
</dbReference>
<dbReference type="GO" id="GO:0016853">
    <property type="term" value="F:isomerase activity"/>
    <property type="evidence" value="ECO:0007669"/>
    <property type="project" value="UniProtKB-KW"/>
</dbReference>
<dbReference type="Gene3D" id="2.40.100.10">
    <property type="entry name" value="Cyclophilin-like"/>
    <property type="match status" value="1"/>
</dbReference>
<evidence type="ECO:0000313" key="6">
    <source>
        <dbReference type="EMBL" id="MBO0334892.1"/>
    </source>
</evidence>
<dbReference type="InterPro" id="IPR002130">
    <property type="entry name" value="Cyclophilin-type_PPIase_dom"/>
</dbReference>
<evidence type="ECO:0000259" key="5">
    <source>
        <dbReference type="PROSITE" id="PS50072"/>
    </source>
</evidence>
<reference evidence="6 7" key="1">
    <citation type="submission" date="2021-03" db="EMBL/GenBank/DDBJ databases">
        <title>Sneathiella sp. CAU 1612 isolated from Kang Won-do.</title>
        <authorList>
            <person name="Kim W."/>
        </authorList>
    </citation>
    <scope>NUCLEOTIDE SEQUENCE [LARGE SCALE GENOMIC DNA]</scope>
    <source>
        <strain evidence="6 7">CAU 1612</strain>
    </source>
</reference>
<evidence type="ECO:0000256" key="1">
    <source>
        <dbReference type="ARBA" id="ARBA00007365"/>
    </source>
</evidence>
<comment type="catalytic activity">
    <reaction evidence="4">
        <text>[protein]-peptidylproline (omega=180) = [protein]-peptidylproline (omega=0)</text>
        <dbReference type="Rhea" id="RHEA:16237"/>
        <dbReference type="Rhea" id="RHEA-COMP:10747"/>
        <dbReference type="Rhea" id="RHEA-COMP:10748"/>
        <dbReference type="ChEBI" id="CHEBI:83833"/>
        <dbReference type="ChEBI" id="CHEBI:83834"/>
        <dbReference type="EC" id="5.2.1.8"/>
    </reaction>
</comment>
<dbReference type="PANTHER" id="PTHR45625">
    <property type="entry name" value="PEPTIDYL-PROLYL CIS-TRANS ISOMERASE-RELATED"/>
    <property type="match status" value="1"/>
</dbReference>
<organism evidence="6 7">
    <name type="scientific">Sneathiella sedimenti</name>
    <dbReference type="NCBI Taxonomy" id="2816034"/>
    <lineage>
        <taxon>Bacteria</taxon>
        <taxon>Pseudomonadati</taxon>
        <taxon>Pseudomonadota</taxon>
        <taxon>Alphaproteobacteria</taxon>
        <taxon>Sneathiellales</taxon>
        <taxon>Sneathiellaceae</taxon>
        <taxon>Sneathiella</taxon>
    </lineage>
</organism>
<evidence type="ECO:0000256" key="4">
    <source>
        <dbReference type="RuleBase" id="RU363019"/>
    </source>
</evidence>
<comment type="function">
    <text evidence="4">PPIases accelerate the folding of proteins. It catalyzes the cis-trans isomerization of proline imidic peptide bonds in oligopeptides.</text>
</comment>
<dbReference type="CDD" id="cd00317">
    <property type="entry name" value="cyclophilin"/>
    <property type="match status" value="1"/>
</dbReference>
<dbReference type="InterPro" id="IPR029000">
    <property type="entry name" value="Cyclophilin-like_dom_sf"/>
</dbReference>
<dbReference type="PROSITE" id="PS00170">
    <property type="entry name" value="CSA_PPIASE_1"/>
    <property type="match status" value="1"/>
</dbReference>
<protein>
    <recommendedName>
        <fullName evidence="4">Peptidyl-prolyl cis-trans isomerase</fullName>
        <shortName evidence="4">PPIase</shortName>
        <ecNumber evidence="4">5.2.1.8</ecNumber>
    </recommendedName>
</protein>
<name>A0ABS3F991_9PROT</name>
<dbReference type="EMBL" id="JAFLNC010000005">
    <property type="protein sequence ID" value="MBO0334892.1"/>
    <property type="molecule type" value="Genomic_DNA"/>
</dbReference>
<dbReference type="InterPro" id="IPR044666">
    <property type="entry name" value="Cyclophilin_A-like"/>
</dbReference>
<dbReference type="PROSITE" id="PS50072">
    <property type="entry name" value="CSA_PPIASE_2"/>
    <property type="match status" value="1"/>
</dbReference>
<keyword evidence="2 4" id="KW-0697">Rotamase</keyword>
<comment type="similarity">
    <text evidence="1 4">Belongs to the cyclophilin-type PPIase family.</text>
</comment>
<evidence type="ECO:0000256" key="2">
    <source>
        <dbReference type="ARBA" id="ARBA00023110"/>
    </source>
</evidence>
<evidence type="ECO:0000256" key="3">
    <source>
        <dbReference type="ARBA" id="ARBA00023235"/>
    </source>
</evidence>